<dbReference type="SUPFAM" id="SSF54637">
    <property type="entry name" value="Thioesterase/thiol ester dehydrase-isomerase"/>
    <property type="match status" value="1"/>
</dbReference>
<feature type="domain" description="MaoC-like" evidence="2">
    <location>
        <begin position="12"/>
        <end position="108"/>
    </location>
</feature>
<feature type="region of interest" description="Disordered" evidence="1">
    <location>
        <begin position="138"/>
        <end position="159"/>
    </location>
</feature>
<dbReference type="Gene3D" id="3.10.129.10">
    <property type="entry name" value="Hotdog Thioesterase"/>
    <property type="match status" value="1"/>
</dbReference>
<gene>
    <name evidence="3" type="ORF">DFH01_18765</name>
</gene>
<dbReference type="GO" id="GO:0019171">
    <property type="term" value="F:(3R)-hydroxyacyl-[acyl-carrier-protein] dehydratase activity"/>
    <property type="evidence" value="ECO:0007669"/>
    <property type="project" value="TreeGrafter"/>
</dbReference>
<dbReference type="PANTHER" id="PTHR43437:SF3">
    <property type="entry name" value="HYDROXYACYL-THIOESTER DEHYDRATASE TYPE 2, MITOCHONDRIAL"/>
    <property type="match status" value="1"/>
</dbReference>
<dbReference type="Pfam" id="PF01575">
    <property type="entry name" value="MaoC_dehydratas"/>
    <property type="match status" value="1"/>
</dbReference>
<proteinExistence type="predicted"/>
<evidence type="ECO:0000256" key="1">
    <source>
        <dbReference type="SAM" id="MobiDB-lite"/>
    </source>
</evidence>
<dbReference type="PANTHER" id="PTHR43437">
    <property type="entry name" value="HYDROXYACYL-THIOESTER DEHYDRATASE TYPE 2, MITOCHONDRIAL-RELATED"/>
    <property type="match status" value="1"/>
</dbReference>
<protein>
    <submittedName>
        <fullName evidence="3">Acyl dehydratase</fullName>
    </submittedName>
</protein>
<accession>A0A317FC02</accession>
<dbReference type="GO" id="GO:0006633">
    <property type="term" value="P:fatty acid biosynthetic process"/>
    <property type="evidence" value="ECO:0007669"/>
    <property type="project" value="TreeGrafter"/>
</dbReference>
<dbReference type="InterPro" id="IPR002539">
    <property type="entry name" value="MaoC-like_dom"/>
</dbReference>
<sequence length="159" mass="16892">MTLAGRPRIGQRAARRRTTSARDVDLFAAMTGDRNPLHFDAAVAARSPFGGLIVQGGVTSGLLNAVVAEELPGPGSVFLGTEWRFVKAVRIGETIEAEVEVTALREDKPICTLRTTVRNAAGEDCLVGTAVTWTAPLRNLQEDSSAPEAGLQATKKHQA</sequence>
<evidence type="ECO:0000313" key="3">
    <source>
        <dbReference type="EMBL" id="PWS36023.1"/>
    </source>
</evidence>
<evidence type="ECO:0000313" key="4">
    <source>
        <dbReference type="Proteomes" id="UP000245765"/>
    </source>
</evidence>
<evidence type="ECO:0000259" key="2">
    <source>
        <dbReference type="Pfam" id="PF01575"/>
    </source>
</evidence>
<dbReference type="RefSeq" id="WP_109872389.1">
    <property type="nucleotide sequence ID" value="NZ_QGNA01000004.1"/>
</dbReference>
<dbReference type="InterPro" id="IPR050965">
    <property type="entry name" value="UPF0336/Enoyl-CoA_hydratase"/>
</dbReference>
<reference evidence="4" key="1">
    <citation type="submission" date="2018-05" db="EMBL/GenBank/DDBJ databases">
        <authorList>
            <person name="Du Z."/>
            <person name="Wang X."/>
        </authorList>
    </citation>
    <scope>NUCLEOTIDE SEQUENCE [LARGE SCALE GENOMIC DNA]</scope>
    <source>
        <strain evidence="4">CQN31</strain>
    </source>
</reference>
<dbReference type="CDD" id="cd03449">
    <property type="entry name" value="R_hydratase"/>
    <property type="match status" value="1"/>
</dbReference>
<dbReference type="EMBL" id="QGNA01000004">
    <property type="protein sequence ID" value="PWS36023.1"/>
    <property type="molecule type" value="Genomic_DNA"/>
</dbReference>
<dbReference type="AlphaFoldDB" id="A0A317FC02"/>
<dbReference type="InterPro" id="IPR029069">
    <property type="entry name" value="HotDog_dom_sf"/>
</dbReference>
<organism evidence="3 4">
    <name type="scientific">Falsiroseomonas bella</name>
    <dbReference type="NCBI Taxonomy" id="2184016"/>
    <lineage>
        <taxon>Bacteria</taxon>
        <taxon>Pseudomonadati</taxon>
        <taxon>Pseudomonadota</taxon>
        <taxon>Alphaproteobacteria</taxon>
        <taxon>Acetobacterales</taxon>
        <taxon>Roseomonadaceae</taxon>
        <taxon>Falsiroseomonas</taxon>
    </lineage>
</organism>
<dbReference type="Proteomes" id="UP000245765">
    <property type="component" value="Unassembled WGS sequence"/>
</dbReference>
<comment type="caution">
    <text evidence="3">The sequence shown here is derived from an EMBL/GenBank/DDBJ whole genome shotgun (WGS) entry which is preliminary data.</text>
</comment>
<dbReference type="OrthoDB" id="9800237at2"/>
<keyword evidence="4" id="KW-1185">Reference proteome</keyword>
<name>A0A317FC02_9PROT</name>